<gene>
    <name evidence="10" type="ORF">IV454_25605</name>
</gene>
<evidence type="ECO:0000313" key="10">
    <source>
        <dbReference type="EMBL" id="QPI48846.1"/>
    </source>
</evidence>
<feature type="domain" description="Multidrug resistance protein MdtA-like barrel-sandwich hybrid" evidence="7">
    <location>
        <begin position="73"/>
        <end position="205"/>
    </location>
</feature>
<dbReference type="InterPro" id="IPR006143">
    <property type="entry name" value="RND_pump_MFP"/>
</dbReference>
<proteinExistence type="inferred from homology"/>
<dbReference type="PANTHER" id="PTHR30158:SF10">
    <property type="entry name" value="CATION EFFLUX PUMP"/>
    <property type="match status" value="1"/>
</dbReference>
<dbReference type="Proteomes" id="UP000662888">
    <property type="component" value="Chromosome"/>
</dbReference>
<dbReference type="Pfam" id="PF25876">
    <property type="entry name" value="HH_MFP_RND"/>
    <property type="match status" value="1"/>
</dbReference>
<comment type="subcellular location">
    <subcellularLocation>
        <location evidence="1">Cell envelope</location>
    </subcellularLocation>
</comment>
<dbReference type="PROSITE" id="PS51257">
    <property type="entry name" value="PROKAR_LIPOPROTEIN"/>
    <property type="match status" value="1"/>
</dbReference>
<dbReference type="Gene3D" id="2.40.420.20">
    <property type="match status" value="1"/>
</dbReference>
<reference evidence="10 11" key="1">
    <citation type="submission" date="2020-11" db="EMBL/GenBank/DDBJ databases">
        <authorList>
            <person name="Sun Q."/>
        </authorList>
    </citation>
    <scope>NUCLEOTIDE SEQUENCE [LARGE SCALE GENOMIC DNA]</scope>
    <source>
        <strain evidence="10 11">P8398</strain>
    </source>
</reference>
<dbReference type="Gene3D" id="2.40.30.170">
    <property type="match status" value="1"/>
</dbReference>
<accession>A0AA48WBB7</accession>
<dbReference type="EMBL" id="CP065053">
    <property type="protein sequence ID" value="QPI48846.1"/>
    <property type="molecule type" value="Genomic_DNA"/>
</dbReference>
<feature type="signal peptide" evidence="5">
    <location>
        <begin position="1"/>
        <end position="29"/>
    </location>
</feature>
<evidence type="ECO:0000256" key="2">
    <source>
        <dbReference type="ARBA" id="ARBA00009477"/>
    </source>
</evidence>
<feature type="compositionally biased region" description="Basic and acidic residues" evidence="4">
    <location>
        <begin position="391"/>
        <end position="426"/>
    </location>
</feature>
<organism evidence="10 11">
    <name type="scientific">Massilia antarctica</name>
    <dbReference type="NCBI Taxonomy" id="2765360"/>
    <lineage>
        <taxon>Bacteria</taxon>
        <taxon>Pseudomonadati</taxon>
        <taxon>Pseudomonadota</taxon>
        <taxon>Betaproteobacteria</taxon>
        <taxon>Burkholderiales</taxon>
        <taxon>Oxalobacteraceae</taxon>
        <taxon>Telluria group</taxon>
        <taxon>Massilia</taxon>
    </lineage>
</organism>
<keyword evidence="11" id="KW-1185">Reference proteome</keyword>
<feature type="domain" description="Multidrug resistance protein MdtA-like beta-barrel" evidence="8">
    <location>
        <begin position="217"/>
        <end position="297"/>
    </location>
</feature>
<dbReference type="InterPro" id="IPR058626">
    <property type="entry name" value="MdtA-like_b-barrel"/>
</dbReference>
<feature type="chain" id="PRO_5045158684" evidence="5">
    <location>
        <begin position="30"/>
        <end position="426"/>
    </location>
</feature>
<dbReference type="Pfam" id="PF25967">
    <property type="entry name" value="RND-MFP_C"/>
    <property type="match status" value="1"/>
</dbReference>
<feature type="domain" description="Multidrug resistance protein MdtA-like C-terminal permuted SH3" evidence="9">
    <location>
        <begin position="307"/>
        <end position="367"/>
    </location>
</feature>
<sequence>MKTTNRLMTFARPLATAMALAGLAALSLAGCEDANSKAQPAAPAGPPITAATVIERSVNETQEFSGRLEAVDRVDIRARVNGFITSMNFKPGSVVKKGDVLFVIDPRPYQAEANRAEAAVSSARARADLAKLELARAERLLGDKAIAQREFDEKASGLKELDANVRAAQASLEAARLNLSYTNVHAPIGGRVSKAEVTTGNLVDGSVILTSVVSSNPIYATFDGDEDTYLRVGRVAQKGATVPVKIGLANESGFPHEGKLEFVDNRLDSATGSVRMRAMFDNTDNTLVPGLFARVQLSGSDSTQAKAVLINDRAIGTDQNRKFVYVIGADSKAEYRAVTLGPSIDGLRVVRSGVKPGEKIIVNGLQRVQPGAPVTAQMVAMDQDGKAPQAKADDSKTADPKSAEAEAKAGAKAEIKVADASAKTKE</sequence>
<evidence type="ECO:0000256" key="3">
    <source>
        <dbReference type="SAM" id="Coils"/>
    </source>
</evidence>
<protein>
    <submittedName>
        <fullName evidence="10">Efflux RND transporter periplasmic adaptor subunit</fullName>
    </submittedName>
</protein>
<dbReference type="Pfam" id="PF25944">
    <property type="entry name" value="Beta-barrel_RND"/>
    <property type="match status" value="1"/>
</dbReference>
<evidence type="ECO:0000313" key="11">
    <source>
        <dbReference type="Proteomes" id="UP000662888"/>
    </source>
</evidence>
<evidence type="ECO:0000256" key="4">
    <source>
        <dbReference type="SAM" id="MobiDB-lite"/>
    </source>
</evidence>
<evidence type="ECO:0000256" key="5">
    <source>
        <dbReference type="SAM" id="SignalP"/>
    </source>
</evidence>
<evidence type="ECO:0000259" key="9">
    <source>
        <dbReference type="Pfam" id="PF25967"/>
    </source>
</evidence>
<keyword evidence="3" id="KW-0175">Coiled coil</keyword>
<evidence type="ECO:0000259" key="7">
    <source>
        <dbReference type="Pfam" id="PF25917"/>
    </source>
</evidence>
<dbReference type="NCBIfam" id="TIGR01730">
    <property type="entry name" value="RND_mfp"/>
    <property type="match status" value="1"/>
</dbReference>
<feature type="coiled-coil region" evidence="3">
    <location>
        <begin position="113"/>
        <end position="178"/>
    </location>
</feature>
<dbReference type="Gene3D" id="1.10.287.470">
    <property type="entry name" value="Helix hairpin bin"/>
    <property type="match status" value="1"/>
</dbReference>
<dbReference type="InterPro" id="IPR058625">
    <property type="entry name" value="MdtA-like_BSH"/>
</dbReference>
<dbReference type="SUPFAM" id="SSF111369">
    <property type="entry name" value="HlyD-like secretion proteins"/>
    <property type="match status" value="1"/>
</dbReference>
<evidence type="ECO:0000256" key="1">
    <source>
        <dbReference type="ARBA" id="ARBA00004196"/>
    </source>
</evidence>
<evidence type="ECO:0000259" key="6">
    <source>
        <dbReference type="Pfam" id="PF25876"/>
    </source>
</evidence>
<comment type="similarity">
    <text evidence="2">Belongs to the membrane fusion protein (MFP) (TC 8.A.1) family.</text>
</comment>
<name>A0AA48WBB7_9BURK</name>
<dbReference type="InterPro" id="IPR058624">
    <property type="entry name" value="MdtA-like_HH"/>
</dbReference>
<keyword evidence="5" id="KW-0732">Signal</keyword>
<dbReference type="Gene3D" id="2.40.50.100">
    <property type="match status" value="1"/>
</dbReference>
<dbReference type="RefSeq" id="WP_206088461.1">
    <property type="nucleotide sequence ID" value="NZ_CP065053.1"/>
</dbReference>
<dbReference type="Pfam" id="PF25917">
    <property type="entry name" value="BSH_RND"/>
    <property type="match status" value="1"/>
</dbReference>
<dbReference type="InterPro" id="IPR058627">
    <property type="entry name" value="MdtA-like_C"/>
</dbReference>
<dbReference type="PANTHER" id="PTHR30158">
    <property type="entry name" value="ACRA/E-RELATED COMPONENT OF DRUG EFFLUX TRANSPORTER"/>
    <property type="match status" value="1"/>
</dbReference>
<feature type="domain" description="Multidrug resistance protein MdtA-like alpha-helical hairpin" evidence="6">
    <location>
        <begin position="114"/>
        <end position="182"/>
    </location>
</feature>
<evidence type="ECO:0000259" key="8">
    <source>
        <dbReference type="Pfam" id="PF25944"/>
    </source>
</evidence>
<feature type="region of interest" description="Disordered" evidence="4">
    <location>
        <begin position="381"/>
        <end position="426"/>
    </location>
</feature>